<comment type="catalytic activity">
    <reaction evidence="1 6">
        <text>a uridine in RNA = a pseudouridine in RNA</text>
        <dbReference type="Rhea" id="RHEA:48348"/>
        <dbReference type="Rhea" id="RHEA-COMP:12068"/>
        <dbReference type="Rhea" id="RHEA-COMP:12069"/>
        <dbReference type="ChEBI" id="CHEBI:65314"/>
        <dbReference type="ChEBI" id="CHEBI:65315"/>
    </reaction>
</comment>
<name>C0BWG0_9FIRM</name>
<dbReference type="STRING" id="553973.CLOHYLEM_04121"/>
<dbReference type="GO" id="GO:0001522">
    <property type="term" value="P:pseudouridine synthesis"/>
    <property type="evidence" value="ECO:0007669"/>
    <property type="project" value="InterPro"/>
</dbReference>
<dbReference type="EMBL" id="ABYI02000005">
    <property type="protein sequence ID" value="EEG75763.1"/>
    <property type="molecule type" value="Genomic_DNA"/>
</dbReference>
<feature type="active site" evidence="4">
    <location>
        <position position="149"/>
    </location>
</feature>
<dbReference type="PANTHER" id="PTHR21600:SF83">
    <property type="entry name" value="PSEUDOURIDYLATE SYNTHASE RPUSD4, MITOCHONDRIAL"/>
    <property type="match status" value="1"/>
</dbReference>
<dbReference type="Gene3D" id="3.30.2350.10">
    <property type="entry name" value="Pseudouridine synthase"/>
    <property type="match status" value="1"/>
</dbReference>
<dbReference type="GO" id="GO:0006396">
    <property type="term" value="P:RNA processing"/>
    <property type="evidence" value="ECO:0007669"/>
    <property type="project" value="UniProtKB-ARBA"/>
</dbReference>
<dbReference type="PANTHER" id="PTHR21600">
    <property type="entry name" value="MITOCHONDRIAL RNA PSEUDOURIDINE SYNTHASE"/>
    <property type="match status" value="1"/>
</dbReference>
<comment type="function">
    <text evidence="6">Responsible for synthesis of pseudouridine from uracil.</text>
</comment>
<dbReference type="NCBIfam" id="TIGR00005">
    <property type="entry name" value="rluA_subfam"/>
    <property type="match status" value="1"/>
</dbReference>
<comment type="similarity">
    <text evidence="2 6">Belongs to the pseudouridine synthase RluA family.</text>
</comment>
<evidence type="ECO:0000256" key="6">
    <source>
        <dbReference type="RuleBase" id="RU362028"/>
    </source>
</evidence>
<dbReference type="CDD" id="cd00165">
    <property type="entry name" value="S4"/>
    <property type="match status" value="1"/>
</dbReference>
<evidence type="ECO:0000256" key="4">
    <source>
        <dbReference type="PIRSR" id="PIRSR606225-1"/>
    </source>
</evidence>
<sequence>MKIIIIKPNESEQRLDKFLKKYMNRAPGSFLYKMLRKKNITLNGRRAGGNEKLHTGDEVRLFLSDETIEKFTGDDEPVAGAKGRNTTLDIIYEDSHVLFVNKPAGMLSQKAEKTDISLVEHIISYLLDSGQLTREELRTFRPSVCNRLDRNTSGLVAAGKTLAGLQMFGSLFRDRNLRKYYLCIVKGKVDKPSHIKGYLIKNEQTNEVRIVTSGEAEKAAPIETEYIPLAYSREHSLLRVHLITGRTHQIRAHLAYVSHPLCGDYKYGDRDVNERYRKKYGVTSQMLHSYELVLPVLEGEFAALSERTFRAPVPALFQKVIKETAWEHGTQEALEVLHWKI</sequence>
<keyword evidence="9" id="KW-1185">Reference proteome</keyword>
<evidence type="ECO:0000313" key="9">
    <source>
        <dbReference type="Proteomes" id="UP000004893"/>
    </source>
</evidence>
<dbReference type="Pfam" id="PF00849">
    <property type="entry name" value="PseudoU_synth_2"/>
    <property type="match status" value="1"/>
</dbReference>
<dbReference type="HOGENOM" id="CLU_016902_1_0_9"/>
<dbReference type="GO" id="GO:0003723">
    <property type="term" value="F:RNA binding"/>
    <property type="evidence" value="ECO:0007669"/>
    <property type="project" value="UniProtKB-KW"/>
</dbReference>
<dbReference type="InterPro" id="IPR020103">
    <property type="entry name" value="PsdUridine_synth_cat_dom_sf"/>
</dbReference>
<keyword evidence="5" id="KW-0694">RNA-binding</keyword>
<dbReference type="InterPro" id="IPR006145">
    <property type="entry name" value="PsdUridine_synth_RsuA/RluA"/>
</dbReference>
<dbReference type="GO" id="GO:0140098">
    <property type="term" value="F:catalytic activity, acting on RNA"/>
    <property type="evidence" value="ECO:0007669"/>
    <property type="project" value="UniProtKB-ARBA"/>
</dbReference>
<accession>C0BWG0</accession>
<dbReference type="EC" id="5.4.99.-" evidence="6"/>
<evidence type="ECO:0000256" key="2">
    <source>
        <dbReference type="ARBA" id="ARBA00010876"/>
    </source>
</evidence>
<comment type="caution">
    <text evidence="8">The sequence shown here is derived from an EMBL/GenBank/DDBJ whole genome shotgun (WGS) entry which is preliminary data.</text>
</comment>
<organism evidence="8 9">
    <name type="scientific">[Clostridium] hylemonae DSM 15053</name>
    <dbReference type="NCBI Taxonomy" id="553973"/>
    <lineage>
        <taxon>Bacteria</taxon>
        <taxon>Bacillati</taxon>
        <taxon>Bacillota</taxon>
        <taxon>Clostridia</taxon>
        <taxon>Lachnospirales</taxon>
        <taxon>Lachnospiraceae</taxon>
    </lineage>
</organism>
<proteinExistence type="inferred from homology"/>
<evidence type="ECO:0000256" key="5">
    <source>
        <dbReference type="PROSITE-ProRule" id="PRU00182"/>
    </source>
</evidence>
<dbReference type="GO" id="GO:0009982">
    <property type="term" value="F:pseudouridine synthase activity"/>
    <property type="evidence" value="ECO:0007669"/>
    <property type="project" value="InterPro"/>
</dbReference>
<gene>
    <name evidence="8" type="ORF">CLOHYLEM_04121</name>
</gene>
<reference evidence="8" key="2">
    <citation type="submission" date="2013-06" db="EMBL/GenBank/DDBJ databases">
        <title>Draft genome sequence of Clostridium hylemonae (DSM 15053).</title>
        <authorList>
            <person name="Sudarsanam P."/>
            <person name="Ley R."/>
            <person name="Guruge J."/>
            <person name="Turnbaugh P.J."/>
            <person name="Mahowald M."/>
            <person name="Liep D."/>
            <person name="Gordon J."/>
        </authorList>
    </citation>
    <scope>NUCLEOTIDE SEQUENCE</scope>
    <source>
        <strain evidence="8">DSM 15053</strain>
    </source>
</reference>
<dbReference type="OrthoDB" id="9807829at2"/>
<dbReference type="CDD" id="cd02869">
    <property type="entry name" value="PseudoU_synth_RluA_like"/>
    <property type="match status" value="1"/>
</dbReference>
<evidence type="ECO:0000256" key="1">
    <source>
        <dbReference type="ARBA" id="ARBA00000073"/>
    </source>
</evidence>
<dbReference type="SUPFAM" id="SSF55120">
    <property type="entry name" value="Pseudouridine synthase"/>
    <property type="match status" value="1"/>
</dbReference>
<protein>
    <recommendedName>
        <fullName evidence="6">Pseudouridine synthase</fullName>
        <ecNumber evidence="6">5.4.99.-</ecNumber>
    </recommendedName>
</protein>
<evidence type="ECO:0000259" key="7">
    <source>
        <dbReference type="Pfam" id="PF00849"/>
    </source>
</evidence>
<dbReference type="InterPro" id="IPR050188">
    <property type="entry name" value="RluA_PseudoU_synthase"/>
</dbReference>
<evidence type="ECO:0000256" key="3">
    <source>
        <dbReference type="ARBA" id="ARBA00023235"/>
    </source>
</evidence>
<dbReference type="InterPro" id="IPR006225">
    <property type="entry name" value="PsdUridine_synth_RluC/D"/>
</dbReference>
<feature type="domain" description="Pseudouridine synthase RsuA/RluA-like" evidence="7">
    <location>
        <begin position="96"/>
        <end position="255"/>
    </location>
</feature>
<evidence type="ECO:0000313" key="8">
    <source>
        <dbReference type="EMBL" id="EEG75763.1"/>
    </source>
</evidence>
<dbReference type="SUPFAM" id="SSF55174">
    <property type="entry name" value="Alpha-L RNA-binding motif"/>
    <property type="match status" value="1"/>
</dbReference>
<keyword evidence="3 6" id="KW-0413">Isomerase</keyword>
<dbReference type="Gene3D" id="3.10.290.10">
    <property type="entry name" value="RNA-binding S4 domain"/>
    <property type="match status" value="1"/>
</dbReference>
<dbReference type="RefSeq" id="WP_006441451.1">
    <property type="nucleotide sequence ID" value="NZ_CP036524.1"/>
</dbReference>
<dbReference type="eggNOG" id="COG0564">
    <property type="taxonomic scope" value="Bacteria"/>
</dbReference>
<dbReference type="PROSITE" id="PS50889">
    <property type="entry name" value="S4"/>
    <property type="match status" value="1"/>
</dbReference>
<dbReference type="Proteomes" id="UP000004893">
    <property type="component" value="Unassembled WGS sequence"/>
</dbReference>
<dbReference type="AlphaFoldDB" id="C0BWG0"/>
<dbReference type="InterPro" id="IPR036986">
    <property type="entry name" value="S4_RNA-bd_sf"/>
</dbReference>
<reference evidence="8" key="1">
    <citation type="submission" date="2009-02" db="EMBL/GenBank/DDBJ databases">
        <authorList>
            <person name="Fulton L."/>
            <person name="Clifton S."/>
            <person name="Fulton B."/>
            <person name="Xu J."/>
            <person name="Minx P."/>
            <person name="Pepin K.H."/>
            <person name="Johnson M."/>
            <person name="Bhonagiri V."/>
            <person name="Nash W.E."/>
            <person name="Mardis E.R."/>
            <person name="Wilson R.K."/>
        </authorList>
    </citation>
    <scope>NUCLEOTIDE SEQUENCE [LARGE SCALE GENOMIC DNA]</scope>
    <source>
        <strain evidence="8">DSM 15053</strain>
    </source>
</reference>